<feature type="transmembrane region" description="Helical" evidence="1">
    <location>
        <begin position="138"/>
        <end position="160"/>
    </location>
</feature>
<dbReference type="OrthoDB" id="8288190at2"/>
<dbReference type="InterPro" id="IPR002656">
    <property type="entry name" value="Acyl_transf_3_dom"/>
</dbReference>
<feature type="transmembrane region" description="Helical" evidence="1">
    <location>
        <begin position="222"/>
        <end position="243"/>
    </location>
</feature>
<feature type="transmembrane region" description="Helical" evidence="1">
    <location>
        <begin position="358"/>
        <end position="377"/>
    </location>
</feature>
<keyword evidence="4" id="KW-1185">Reference proteome</keyword>
<keyword evidence="1" id="KW-0812">Transmembrane</keyword>
<feature type="transmembrane region" description="Helical" evidence="1">
    <location>
        <begin position="51"/>
        <end position="73"/>
    </location>
</feature>
<feature type="transmembrane region" description="Helical" evidence="1">
    <location>
        <begin position="181"/>
        <end position="202"/>
    </location>
</feature>
<sequence length="406" mass="44517">MGGVGGGERYHALDAVRGGVLILGVFFHATLSFLPGEQMWIVMDQSRSVELSVLFFTLHVFRMTVFFVLAGFFGRMLLERLGVGAFVMNRAKRIAMPLVMFWPIVLTAFIAVLIWAAVQANGGVAPEGPPPPPMTAETFPLLHLWFLYVLLIFYAAALLVRSLVRLIDRKGALRARLVDPFTRFVAGPIAPVLLAIPVAIALCLKPSWMMWFGIPTPDTGLVPNTAALVAYGAAFTFGWLLQRQPQILEGWGERWALYVGPAIGATATALMLAGGAGPVVEVLEPSLKTVGFAALYGFASWTWTIAIIGFAVRHVSGHSPARRYLADASYWIYIVHLPILITLQTLVAPYDGPWFVKYPLIVAMAFAIMLASYQWFVRYSFIGAILNGKRQKPAQARARPQLAAAQ</sequence>
<evidence type="ECO:0000313" key="4">
    <source>
        <dbReference type="Proteomes" id="UP000092498"/>
    </source>
</evidence>
<dbReference type="Proteomes" id="UP000092498">
    <property type="component" value="Chromosome"/>
</dbReference>
<dbReference type="KEGG" id="cbot:ATE48_14250"/>
<dbReference type="RefSeq" id="WP_066772588.1">
    <property type="nucleotide sequence ID" value="NZ_CP013244.1"/>
</dbReference>
<dbReference type="InterPro" id="IPR050623">
    <property type="entry name" value="Glucan_succinyl_AcylTrfase"/>
</dbReference>
<feature type="transmembrane region" description="Helical" evidence="1">
    <location>
        <begin position="324"/>
        <end position="346"/>
    </location>
</feature>
<dbReference type="FunCoup" id="A0A1B1AKB4">
    <property type="interactions" value="3"/>
</dbReference>
<name>A0A1B1AKB4_9PROT</name>
<dbReference type="GO" id="GO:0016747">
    <property type="term" value="F:acyltransferase activity, transferring groups other than amino-acyl groups"/>
    <property type="evidence" value="ECO:0007669"/>
    <property type="project" value="InterPro"/>
</dbReference>
<keyword evidence="1" id="KW-1133">Transmembrane helix</keyword>
<dbReference type="EMBL" id="CP013244">
    <property type="protein sequence ID" value="ANP46993.1"/>
    <property type="molecule type" value="Genomic_DNA"/>
</dbReference>
<feature type="transmembrane region" description="Helical" evidence="1">
    <location>
        <begin position="293"/>
        <end position="312"/>
    </location>
</feature>
<evidence type="ECO:0000256" key="1">
    <source>
        <dbReference type="SAM" id="Phobius"/>
    </source>
</evidence>
<evidence type="ECO:0000259" key="2">
    <source>
        <dbReference type="Pfam" id="PF01757"/>
    </source>
</evidence>
<gene>
    <name evidence="3" type="ORF">ATE48_14250</name>
</gene>
<feature type="domain" description="Acyltransferase 3" evidence="2">
    <location>
        <begin position="11"/>
        <end position="371"/>
    </location>
</feature>
<dbReference type="PANTHER" id="PTHR36927:SF1">
    <property type="entry name" value="MDO-LIKE PROTEIN"/>
    <property type="match status" value="1"/>
</dbReference>
<proteinExistence type="predicted"/>
<dbReference type="STRING" id="1759059.ATE48_14250"/>
<feature type="transmembrane region" description="Helical" evidence="1">
    <location>
        <begin position="12"/>
        <end position="31"/>
    </location>
</feature>
<feature type="transmembrane region" description="Helical" evidence="1">
    <location>
        <begin position="255"/>
        <end position="273"/>
    </location>
</feature>
<reference evidence="3 4" key="1">
    <citation type="submission" date="2015-11" db="EMBL/GenBank/DDBJ databases">
        <title>Whole-Genome Sequence of Candidatus Oderbacter manganicum from the National Park Lower Oder Valley, Germany.</title>
        <authorList>
            <person name="Braun B."/>
            <person name="Liere K."/>
            <person name="Szewzyk U."/>
        </authorList>
    </citation>
    <scope>NUCLEOTIDE SEQUENCE [LARGE SCALE GENOMIC DNA]</scope>
    <source>
        <strain evidence="3 4">OTSz_A_272</strain>
    </source>
</reference>
<keyword evidence="1" id="KW-0472">Membrane</keyword>
<accession>A0A1B1AKB4</accession>
<dbReference type="InParanoid" id="A0A1B1AKB4"/>
<dbReference type="PANTHER" id="PTHR36927">
    <property type="entry name" value="BLR4337 PROTEIN"/>
    <property type="match status" value="1"/>
</dbReference>
<dbReference type="AlphaFoldDB" id="A0A1B1AKB4"/>
<organism evidence="3 4">
    <name type="scientific">Candidatus Viadribacter manganicus</name>
    <dbReference type="NCBI Taxonomy" id="1759059"/>
    <lineage>
        <taxon>Bacteria</taxon>
        <taxon>Pseudomonadati</taxon>
        <taxon>Pseudomonadota</taxon>
        <taxon>Alphaproteobacteria</taxon>
        <taxon>Hyphomonadales</taxon>
        <taxon>Hyphomonadaceae</taxon>
        <taxon>Candidatus Viadribacter</taxon>
    </lineage>
</organism>
<dbReference type="Pfam" id="PF01757">
    <property type="entry name" value="Acyl_transf_3"/>
    <property type="match status" value="1"/>
</dbReference>
<protein>
    <recommendedName>
        <fullName evidence="2">Acyltransferase 3 domain-containing protein</fullName>
    </recommendedName>
</protein>
<evidence type="ECO:0000313" key="3">
    <source>
        <dbReference type="EMBL" id="ANP46993.1"/>
    </source>
</evidence>
<feature type="transmembrane region" description="Helical" evidence="1">
    <location>
        <begin position="94"/>
        <end position="118"/>
    </location>
</feature>